<protein>
    <submittedName>
        <fullName evidence="2">2TM domain-containing protein</fullName>
    </submittedName>
</protein>
<sequence length="85" mass="9913">MPPRWPRKPDRKDPDFRKLDDRMNFALHVAVTTAVNSGLWFVHNLKSATWEWLPWLTAGWILVLLVHLIYITAIANYSETPPKST</sequence>
<reference evidence="3" key="1">
    <citation type="submission" date="2020-10" db="EMBL/GenBank/DDBJ databases">
        <title>Genome-based taxonomic classification of the species Anabaenopsis elenkinii.</title>
        <authorList>
            <person name="Delbaje E."/>
            <person name="Andreote A.P.D."/>
            <person name="Pellegrinetti T.A."/>
            <person name="Cruz R.B."/>
            <person name="Branco L.H.Z."/>
            <person name="Fiore M.F."/>
        </authorList>
    </citation>
    <scope>NUCLEOTIDE SEQUENCE [LARGE SCALE GENOMIC DNA]</scope>
    <source>
        <strain evidence="3">CCIBt3563</strain>
    </source>
</reference>
<evidence type="ECO:0000313" key="2">
    <source>
        <dbReference type="EMBL" id="QOV24411.1"/>
    </source>
</evidence>
<dbReference type="RefSeq" id="WP_200989931.1">
    <property type="nucleotide sequence ID" value="NZ_CP063311.1"/>
</dbReference>
<dbReference type="EMBL" id="CP063311">
    <property type="protein sequence ID" value="QOV24411.1"/>
    <property type="molecule type" value="Genomic_DNA"/>
</dbReference>
<feature type="transmembrane region" description="Helical" evidence="1">
    <location>
        <begin position="25"/>
        <end position="43"/>
    </location>
</feature>
<name>A0A7S6RGD5_9CYAN</name>
<keyword evidence="3" id="KW-1185">Reference proteome</keyword>
<dbReference type="AlphaFoldDB" id="A0A7S6RGD5"/>
<dbReference type="Proteomes" id="UP000593846">
    <property type="component" value="Chromosome"/>
</dbReference>
<keyword evidence="1" id="KW-0812">Transmembrane</keyword>
<accession>A0A7S6RGD5</accession>
<feature type="transmembrane region" description="Helical" evidence="1">
    <location>
        <begin position="55"/>
        <end position="77"/>
    </location>
</feature>
<dbReference type="KEGG" id="aee:IM676_09400"/>
<gene>
    <name evidence="2" type="ORF">IM676_09400</name>
</gene>
<evidence type="ECO:0000313" key="3">
    <source>
        <dbReference type="Proteomes" id="UP000593846"/>
    </source>
</evidence>
<keyword evidence="1" id="KW-1133">Transmembrane helix</keyword>
<evidence type="ECO:0000256" key="1">
    <source>
        <dbReference type="SAM" id="Phobius"/>
    </source>
</evidence>
<keyword evidence="1" id="KW-0472">Membrane</keyword>
<proteinExistence type="predicted"/>
<organism evidence="2 3">
    <name type="scientific">Anabaenopsis elenkinii CCIBt3563</name>
    <dbReference type="NCBI Taxonomy" id="2779889"/>
    <lineage>
        <taxon>Bacteria</taxon>
        <taxon>Bacillati</taxon>
        <taxon>Cyanobacteriota</taxon>
        <taxon>Cyanophyceae</taxon>
        <taxon>Nostocales</taxon>
        <taxon>Nodulariaceae</taxon>
        <taxon>Anabaenopsis</taxon>
    </lineage>
</organism>